<dbReference type="Pfam" id="PF01663">
    <property type="entry name" value="Phosphodiest"/>
    <property type="match status" value="1"/>
</dbReference>
<dbReference type="EMBL" id="QGKV02001507">
    <property type="protein sequence ID" value="KAF3532475.1"/>
    <property type="molecule type" value="Genomic_DNA"/>
</dbReference>
<dbReference type="InterPro" id="IPR017850">
    <property type="entry name" value="Alkaline_phosphatase_core_sf"/>
</dbReference>
<protein>
    <submittedName>
        <fullName evidence="1">Uncharacterized protein</fullName>
    </submittedName>
</protein>
<dbReference type="PANTHER" id="PTHR10151:SF113">
    <property type="entry name" value="ALKALINE-PHOSPHATASE-LIKE FAMILY PROTEIN"/>
    <property type="match status" value="1"/>
</dbReference>
<evidence type="ECO:0000313" key="1">
    <source>
        <dbReference type="EMBL" id="KAF3532475.1"/>
    </source>
</evidence>
<proteinExistence type="predicted"/>
<dbReference type="Proteomes" id="UP000266723">
    <property type="component" value="Unassembled WGS sequence"/>
</dbReference>
<reference evidence="1 2" key="1">
    <citation type="journal article" date="2020" name="BMC Genomics">
        <title>Intraspecific diversification of the crop wild relative Brassica cretica Lam. using demographic model selection.</title>
        <authorList>
            <person name="Kioukis A."/>
            <person name="Michalopoulou V.A."/>
            <person name="Briers L."/>
            <person name="Pirintsos S."/>
            <person name="Studholme D.J."/>
            <person name="Pavlidis P."/>
            <person name="Sarris P.F."/>
        </authorList>
    </citation>
    <scope>NUCLEOTIDE SEQUENCE [LARGE SCALE GENOMIC DNA]</scope>
    <source>
        <strain evidence="2">cv. PFS-1207/04</strain>
    </source>
</reference>
<organism evidence="1 2">
    <name type="scientific">Brassica cretica</name>
    <name type="common">Mustard</name>
    <dbReference type="NCBI Taxonomy" id="69181"/>
    <lineage>
        <taxon>Eukaryota</taxon>
        <taxon>Viridiplantae</taxon>
        <taxon>Streptophyta</taxon>
        <taxon>Embryophyta</taxon>
        <taxon>Tracheophyta</taxon>
        <taxon>Spermatophyta</taxon>
        <taxon>Magnoliopsida</taxon>
        <taxon>eudicotyledons</taxon>
        <taxon>Gunneridae</taxon>
        <taxon>Pentapetalae</taxon>
        <taxon>rosids</taxon>
        <taxon>malvids</taxon>
        <taxon>Brassicales</taxon>
        <taxon>Brassicaceae</taxon>
        <taxon>Brassiceae</taxon>
        <taxon>Brassica</taxon>
    </lineage>
</organism>
<comment type="caution">
    <text evidence="1">The sequence shown here is derived from an EMBL/GenBank/DDBJ whole genome shotgun (WGS) entry which is preliminary data.</text>
</comment>
<dbReference type="InterPro" id="IPR002591">
    <property type="entry name" value="Phosphodiest/P_Trfase"/>
</dbReference>
<gene>
    <name evidence="1" type="ORF">DY000_02037062</name>
</gene>
<dbReference type="Gene3D" id="3.40.720.10">
    <property type="entry name" value="Alkaline Phosphatase, subunit A"/>
    <property type="match status" value="1"/>
</dbReference>
<name>A0ABQ7BKP5_BRACR</name>
<dbReference type="SUPFAM" id="SSF53649">
    <property type="entry name" value="Alkaline phosphatase-like"/>
    <property type="match status" value="1"/>
</dbReference>
<evidence type="ECO:0000313" key="2">
    <source>
        <dbReference type="Proteomes" id="UP000266723"/>
    </source>
</evidence>
<accession>A0ABQ7BKP5</accession>
<keyword evidence="2" id="KW-1185">Reference proteome</keyword>
<dbReference type="PANTHER" id="PTHR10151">
    <property type="entry name" value="ECTONUCLEOTIDE PYROPHOSPHATASE/PHOSPHODIESTERASE"/>
    <property type="match status" value="1"/>
</dbReference>
<sequence>MALYLEETDIKGHEYGPDDPRVTEAVAKIDKMIGRVIKGLKKRKVFSDVHVMLLGDHGMVTNCDKKVIYIDDLADWIKIPADWIKIPADWIQDYSPVLVMNPRWGKVKNPGEKNAEVVAKMNEALRSGKVENGEFLQVYLKEKLPERLHYSDSSRIPPIIGMVGEGLMVRQNRTNVQECYGDHGYDNMFFSMRSIFIGHGPRFRRGKKVPSFENVQIYNVVAEILGLRPAPNNGSSLFTRSLLMPTGETTQVK</sequence>